<comment type="caution">
    <text evidence="2">The sequence shown here is derived from an EMBL/GenBank/DDBJ whole genome shotgun (WGS) entry which is preliminary data.</text>
</comment>
<dbReference type="Proteomes" id="UP001243330">
    <property type="component" value="Unassembled WGS sequence"/>
</dbReference>
<evidence type="ECO:0000313" key="2">
    <source>
        <dbReference type="EMBL" id="KAK1852183.1"/>
    </source>
</evidence>
<sequence>MLQCCPITPISPPNLVPVPASVTHRSRNSSESPAGWDGRPTASAESDEAVLPGIPRAAPPRRLWDHTALNKPQ</sequence>
<organism evidence="2 3">
    <name type="scientific">Colletotrichum chrysophilum</name>
    <dbReference type="NCBI Taxonomy" id="1836956"/>
    <lineage>
        <taxon>Eukaryota</taxon>
        <taxon>Fungi</taxon>
        <taxon>Dikarya</taxon>
        <taxon>Ascomycota</taxon>
        <taxon>Pezizomycotina</taxon>
        <taxon>Sordariomycetes</taxon>
        <taxon>Hypocreomycetidae</taxon>
        <taxon>Glomerellales</taxon>
        <taxon>Glomerellaceae</taxon>
        <taxon>Colletotrichum</taxon>
        <taxon>Colletotrichum gloeosporioides species complex</taxon>
    </lineage>
</organism>
<name>A0AAD9EKZ3_9PEZI</name>
<dbReference type="AlphaFoldDB" id="A0AAD9EKZ3"/>
<proteinExistence type="predicted"/>
<reference evidence="2" key="1">
    <citation type="submission" date="2023-01" db="EMBL/GenBank/DDBJ databases">
        <title>Colletotrichum chrysophilum M932 genome sequence.</title>
        <authorList>
            <person name="Baroncelli R."/>
        </authorList>
    </citation>
    <scope>NUCLEOTIDE SEQUENCE</scope>
    <source>
        <strain evidence="2">M932</strain>
    </source>
</reference>
<accession>A0AAD9EKZ3</accession>
<protein>
    <submittedName>
        <fullName evidence="2">Uncharacterized protein</fullName>
    </submittedName>
</protein>
<feature type="region of interest" description="Disordered" evidence="1">
    <location>
        <begin position="1"/>
        <end position="73"/>
    </location>
</feature>
<dbReference type="EMBL" id="JAQOWY010000080">
    <property type="protein sequence ID" value="KAK1852183.1"/>
    <property type="molecule type" value="Genomic_DNA"/>
</dbReference>
<gene>
    <name evidence="2" type="ORF">CCHR01_05169</name>
</gene>
<keyword evidence="3" id="KW-1185">Reference proteome</keyword>
<evidence type="ECO:0000313" key="3">
    <source>
        <dbReference type="Proteomes" id="UP001243330"/>
    </source>
</evidence>
<evidence type="ECO:0000256" key="1">
    <source>
        <dbReference type="SAM" id="MobiDB-lite"/>
    </source>
</evidence>